<feature type="chain" id="PRO_5047360672" evidence="3">
    <location>
        <begin position="26"/>
        <end position="153"/>
    </location>
</feature>
<feature type="signal peptide" evidence="3">
    <location>
        <begin position="1"/>
        <end position="25"/>
    </location>
</feature>
<evidence type="ECO:0000256" key="1">
    <source>
        <dbReference type="SAM" id="MobiDB-lite"/>
    </source>
</evidence>
<feature type="non-terminal residue" evidence="4">
    <location>
        <position position="1"/>
    </location>
</feature>
<gene>
    <name evidence="4" type="ORF">PCOR1329_LOCUS42709</name>
</gene>
<evidence type="ECO:0000256" key="3">
    <source>
        <dbReference type="SAM" id="SignalP"/>
    </source>
</evidence>
<proteinExistence type="predicted"/>
<evidence type="ECO:0000313" key="5">
    <source>
        <dbReference type="Proteomes" id="UP001189429"/>
    </source>
</evidence>
<keyword evidence="3" id="KW-0732">Signal</keyword>
<evidence type="ECO:0000256" key="2">
    <source>
        <dbReference type="SAM" id="Phobius"/>
    </source>
</evidence>
<sequence length="153" mass="16776">APPRARRRRCAALLAAAVAAACVAAGRAWCGAAPAGRGAERRPRVPLHAQEPGRGADKDTPQGVKMTLEEEFKRGQSLESEFAQVLEARRLGRDIPRPGAIEAKSDLEVSLKRTWRQAASSFSRIDFTDGPTLFWSTLIGLIVMSWCLTLFRY</sequence>
<organism evidence="4 5">
    <name type="scientific">Prorocentrum cordatum</name>
    <dbReference type="NCBI Taxonomy" id="2364126"/>
    <lineage>
        <taxon>Eukaryota</taxon>
        <taxon>Sar</taxon>
        <taxon>Alveolata</taxon>
        <taxon>Dinophyceae</taxon>
        <taxon>Prorocentrales</taxon>
        <taxon>Prorocentraceae</taxon>
        <taxon>Prorocentrum</taxon>
    </lineage>
</organism>
<name>A0ABN9TVI6_9DINO</name>
<keyword evidence="2" id="KW-0472">Membrane</keyword>
<feature type="transmembrane region" description="Helical" evidence="2">
    <location>
        <begin position="133"/>
        <end position="151"/>
    </location>
</feature>
<evidence type="ECO:0000313" key="4">
    <source>
        <dbReference type="EMBL" id="CAK0850275.1"/>
    </source>
</evidence>
<keyword evidence="5" id="KW-1185">Reference proteome</keyword>
<keyword evidence="2" id="KW-1133">Transmembrane helix</keyword>
<reference evidence="4" key="1">
    <citation type="submission" date="2023-10" db="EMBL/GenBank/DDBJ databases">
        <authorList>
            <person name="Chen Y."/>
            <person name="Shah S."/>
            <person name="Dougan E. K."/>
            <person name="Thang M."/>
            <person name="Chan C."/>
        </authorList>
    </citation>
    <scope>NUCLEOTIDE SEQUENCE [LARGE SCALE GENOMIC DNA]</scope>
</reference>
<keyword evidence="2" id="KW-0812">Transmembrane</keyword>
<dbReference type="Proteomes" id="UP001189429">
    <property type="component" value="Unassembled WGS sequence"/>
</dbReference>
<protein>
    <submittedName>
        <fullName evidence="4">Uncharacterized protein</fullName>
    </submittedName>
</protein>
<accession>A0ABN9TVI6</accession>
<dbReference type="EMBL" id="CAUYUJ010015134">
    <property type="protein sequence ID" value="CAK0850275.1"/>
    <property type="molecule type" value="Genomic_DNA"/>
</dbReference>
<feature type="region of interest" description="Disordered" evidence="1">
    <location>
        <begin position="33"/>
        <end position="61"/>
    </location>
</feature>
<comment type="caution">
    <text evidence="4">The sequence shown here is derived from an EMBL/GenBank/DDBJ whole genome shotgun (WGS) entry which is preliminary data.</text>
</comment>